<feature type="modified residue" description="4-aspartylphosphate" evidence="18">
    <location>
        <position position="972"/>
    </location>
</feature>
<comment type="catalytic activity">
    <reaction evidence="1">
        <text>ATP + protein L-histidine = ADP + protein N-phospho-L-histidine.</text>
        <dbReference type="EC" id="2.7.13.3"/>
    </reaction>
</comment>
<dbReference type="EC" id="2.7.13.3" evidence="3"/>
<keyword evidence="11 19" id="KW-1133">Transmembrane helix</keyword>
<dbReference type="CDD" id="cd12914">
    <property type="entry name" value="PDC1_DGC_like"/>
    <property type="match status" value="1"/>
</dbReference>
<dbReference type="GO" id="GO:0005524">
    <property type="term" value="F:ATP binding"/>
    <property type="evidence" value="ECO:0007669"/>
    <property type="project" value="UniProtKB-KW"/>
</dbReference>
<evidence type="ECO:0000256" key="2">
    <source>
        <dbReference type="ARBA" id="ARBA00004651"/>
    </source>
</evidence>
<dbReference type="SMART" id="SM00387">
    <property type="entry name" value="HATPase_c"/>
    <property type="match status" value="1"/>
</dbReference>
<evidence type="ECO:0000256" key="19">
    <source>
        <dbReference type="SAM" id="Phobius"/>
    </source>
</evidence>
<dbReference type="GO" id="GO:0000155">
    <property type="term" value="F:phosphorelay sensor kinase activity"/>
    <property type="evidence" value="ECO:0007669"/>
    <property type="project" value="InterPro"/>
</dbReference>
<dbReference type="SUPFAM" id="SSF47384">
    <property type="entry name" value="Homodimeric domain of signal transducing histidine kinase"/>
    <property type="match status" value="1"/>
</dbReference>
<dbReference type="Gene3D" id="3.30.565.10">
    <property type="entry name" value="Histidine kinase-like ATPase, C-terminal domain"/>
    <property type="match status" value="1"/>
</dbReference>
<protein>
    <recommendedName>
        <fullName evidence="16">Sensory/regulatory protein RpfC</fullName>
        <ecNumber evidence="3">2.7.13.3</ecNumber>
    </recommendedName>
    <alternativeName>
        <fullName evidence="17">Virulence sensor protein BvgS</fullName>
    </alternativeName>
</protein>
<comment type="subunit">
    <text evidence="15">At low DSF concentrations, interacts with RpfF.</text>
</comment>
<dbReference type="SMART" id="SM00091">
    <property type="entry name" value="PAS"/>
    <property type="match status" value="2"/>
</dbReference>
<keyword evidence="13 19" id="KW-0472">Membrane</keyword>
<evidence type="ECO:0000259" key="24">
    <source>
        <dbReference type="PROSITE" id="PS50885"/>
    </source>
</evidence>
<evidence type="ECO:0000259" key="21">
    <source>
        <dbReference type="PROSITE" id="PS50110"/>
    </source>
</evidence>
<dbReference type="Pfam" id="PF00672">
    <property type="entry name" value="HAMP"/>
    <property type="match status" value="1"/>
</dbReference>
<evidence type="ECO:0000256" key="5">
    <source>
        <dbReference type="ARBA" id="ARBA00022553"/>
    </source>
</evidence>
<gene>
    <name evidence="25" type="ORF">SAMN05660652_00057</name>
</gene>
<dbReference type="InterPro" id="IPR003661">
    <property type="entry name" value="HisK_dim/P_dom"/>
</dbReference>
<dbReference type="PANTHER" id="PTHR45339">
    <property type="entry name" value="HYBRID SIGNAL TRANSDUCTION HISTIDINE KINASE J"/>
    <property type="match status" value="1"/>
</dbReference>
<dbReference type="SMART" id="SM00388">
    <property type="entry name" value="HisKA"/>
    <property type="match status" value="1"/>
</dbReference>
<evidence type="ECO:0000256" key="12">
    <source>
        <dbReference type="ARBA" id="ARBA00023012"/>
    </source>
</evidence>
<feature type="domain" description="PAS" evidence="22">
    <location>
        <begin position="370"/>
        <end position="412"/>
    </location>
</feature>
<dbReference type="PANTHER" id="PTHR45339:SF1">
    <property type="entry name" value="HYBRID SIGNAL TRANSDUCTION HISTIDINE KINASE J"/>
    <property type="match status" value="1"/>
</dbReference>
<proteinExistence type="predicted"/>
<evidence type="ECO:0000259" key="23">
    <source>
        <dbReference type="PROSITE" id="PS50113"/>
    </source>
</evidence>
<dbReference type="InterPro" id="IPR029151">
    <property type="entry name" value="Sensor-like_sf"/>
</dbReference>
<dbReference type="InterPro" id="IPR036097">
    <property type="entry name" value="HisK_dim/P_sf"/>
</dbReference>
<dbReference type="PROSITE" id="PS50112">
    <property type="entry name" value="PAS"/>
    <property type="match status" value="1"/>
</dbReference>
<evidence type="ECO:0000256" key="14">
    <source>
        <dbReference type="ARBA" id="ARBA00058004"/>
    </source>
</evidence>
<keyword evidence="9" id="KW-0418">Kinase</keyword>
<evidence type="ECO:0000256" key="15">
    <source>
        <dbReference type="ARBA" id="ARBA00064003"/>
    </source>
</evidence>
<dbReference type="SUPFAM" id="SSF103190">
    <property type="entry name" value="Sensory domain-like"/>
    <property type="match status" value="1"/>
</dbReference>
<comment type="function">
    <text evidence="14">Member of the two-component regulatory system BvgS/BvgA. Phosphorylates BvgA via a four-step phosphorelay in response to environmental signals.</text>
</comment>
<evidence type="ECO:0000313" key="26">
    <source>
        <dbReference type="Proteomes" id="UP000198607"/>
    </source>
</evidence>
<dbReference type="OrthoDB" id="8552871at2"/>
<feature type="domain" description="PAC" evidence="23">
    <location>
        <begin position="441"/>
        <end position="492"/>
    </location>
</feature>
<dbReference type="FunFam" id="1.10.287.130:FF:000002">
    <property type="entry name" value="Two-component osmosensing histidine kinase"/>
    <property type="match status" value="1"/>
</dbReference>
<dbReference type="EMBL" id="FNCY01000001">
    <property type="protein sequence ID" value="SDG53399.1"/>
    <property type="molecule type" value="Genomic_DNA"/>
</dbReference>
<dbReference type="SUPFAM" id="SSF55874">
    <property type="entry name" value="ATPase domain of HSP90 chaperone/DNA topoisomerase II/histidine kinase"/>
    <property type="match status" value="1"/>
</dbReference>
<evidence type="ECO:0000256" key="10">
    <source>
        <dbReference type="ARBA" id="ARBA00022840"/>
    </source>
</evidence>
<evidence type="ECO:0000256" key="6">
    <source>
        <dbReference type="ARBA" id="ARBA00022679"/>
    </source>
</evidence>
<feature type="domain" description="Response regulatory" evidence="21">
    <location>
        <begin position="923"/>
        <end position="1039"/>
    </location>
</feature>
<dbReference type="Pfam" id="PF00512">
    <property type="entry name" value="HisKA"/>
    <property type="match status" value="1"/>
</dbReference>
<dbReference type="STRING" id="83767.SAMN05660652_00057"/>
<dbReference type="PRINTS" id="PR00344">
    <property type="entry name" value="BCTRLSENSOR"/>
</dbReference>
<evidence type="ECO:0000256" key="7">
    <source>
        <dbReference type="ARBA" id="ARBA00022692"/>
    </source>
</evidence>
<dbReference type="Gene3D" id="1.10.287.130">
    <property type="match status" value="1"/>
</dbReference>
<dbReference type="CDD" id="cd17546">
    <property type="entry name" value="REC_hyHK_CKI1_RcsC-like"/>
    <property type="match status" value="1"/>
</dbReference>
<keyword evidence="12" id="KW-0902">Two-component regulatory system</keyword>
<evidence type="ECO:0000256" key="8">
    <source>
        <dbReference type="ARBA" id="ARBA00022741"/>
    </source>
</evidence>
<feature type="domain" description="HAMP" evidence="24">
    <location>
        <begin position="312"/>
        <end position="365"/>
    </location>
</feature>
<dbReference type="InterPro" id="IPR013656">
    <property type="entry name" value="PAS_4"/>
</dbReference>
<dbReference type="InterPro" id="IPR003594">
    <property type="entry name" value="HATPase_dom"/>
</dbReference>
<comment type="subcellular location">
    <subcellularLocation>
        <location evidence="2">Cell membrane</location>
        <topology evidence="2">Multi-pass membrane protein</topology>
    </subcellularLocation>
</comment>
<dbReference type="GO" id="GO:0005886">
    <property type="term" value="C:plasma membrane"/>
    <property type="evidence" value="ECO:0007669"/>
    <property type="project" value="UniProtKB-SubCell"/>
</dbReference>
<dbReference type="CDD" id="cd18774">
    <property type="entry name" value="PDC2_HK_sensor"/>
    <property type="match status" value="1"/>
</dbReference>
<dbReference type="Gene3D" id="3.40.50.2300">
    <property type="match status" value="1"/>
</dbReference>
<evidence type="ECO:0000256" key="13">
    <source>
        <dbReference type="ARBA" id="ARBA00023136"/>
    </source>
</evidence>
<dbReference type="Pfam" id="PF00072">
    <property type="entry name" value="Response_reg"/>
    <property type="match status" value="1"/>
</dbReference>
<evidence type="ECO:0000256" key="17">
    <source>
        <dbReference type="ARBA" id="ARBA00070152"/>
    </source>
</evidence>
<evidence type="ECO:0000256" key="3">
    <source>
        <dbReference type="ARBA" id="ARBA00012438"/>
    </source>
</evidence>
<dbReference type="SMART" id="SM00448">
    <property type="entry name" value="REC"/>
    <property type="match status" value="1"/>
</dbReference>
<keyword evidence="4" id="KW-1003">Cell membrane</keyword>
<dbReference type="InterPro" id="IPR003660">
    <property type="entry name" value="HAMP_dom"/>
</dbReference>
<dbReference type="CDD" id="cd16922">
    <property type="entry name" value="HATPase_EvgS-ArcB-TorS-like"/>
    <property type="match status" value="1"/>
</dbReference>
<dbReference type="Gene3D" id="6.10.340.10">
    <property type="match status" value="1"/>
</dbReference>
<dbReference type="Pfam" id="PF13426">
    <property type="entry name" value="PAS_9"/>
    <property type="match status" value="1"/>
</dbReference>
<evidence type="ECO:0000256" key="16">
    <source>
        <dbReference type="ARBA" id="ARBA00068150"/>
    </source>
</evidence>
<reference evidence="25 26" key="1">
    <citation type="submission" date="2016-10" db="EMBL/GenBank/DDBJ databases">
        <authorList>
            <person name="de Groot N.N."/>
        </authorList>
    </citation>
    <scope>NUCLEOTIDE SEQUENCE [LARGE SCALE GENOMIC DNA]</scope>
    <source>
        <strain evidence="25 26">DSM 5885</strain>
    </source>
</reference>
<feature type="transmembrane region" description="Helical" evidence="19">
    <location>
        <begin position="292"/>
        <end position="311"/>
    </location>
</feature>
<dbReference type="SMART" id="SM00304">
    <property type="entry name" value="HAMP"/>
    <property type="match status" value="1"/>
</dbReference>
<dbReference type="InterPro" id="IPR033479">
    <property type="entry name" value="dCache_1"/>
</dbReference>
<dbReference type="CDD" id="cd00082">
    <property type="entry name" value="HisKA"/>
    <property type="match status" value="1"/>
</dbReference>
<dbReference type="InterPro" id="IPR000014">
    <property type="entry name" value="PAS"/>
</dbReference>
<dbReference type="PROSITE" id="PS50109">
    <property type="entry name" value="HIS_KIN"/>
    <property type="match status" value="1"/>
</dbReference>
<dbReference type="FunFam" id="3.30.565.10:FF:000010">
    <property type="entry name" value="Sensor histidine kinase RcsC"/>
    <property type="match status" value="1"/>
</dbReference>
<keyword evidence="26" id="KW-1185">Reference proteome</keyword>
<dbReference type="InterPro" id="IPR000700">
    <property type="entry name" value="PAS-assoc_C"/>
</dbReference>
<evidence type="ECO:0000256" key="11">
    <source>
        <dbReference type="ARBA" id="ARBA00022989"/>
    </source>
</evidence>
<evidence type="ECO:0000259" key="20">
    <source>
        <dbReference type="PROSITE" id="PS50109"/>
    </source>
</evidence>
<dbReference type="CDD" id="cd06225">
    <property type="entry name" value="HAMP"/>
    <property type="match status" value="1"/>
</dbReference>
<evidence type="ECO:0000313" key="25">
    <source>
        <dbReference type="EMBL" id="SDG53399.1"/>
    </source>
</evidence>
<dbReference type="Pfam" id="PF02743">
    <property type="entry name" value="dCache_1"/>
    <property type="match status" value="1"/>
</dbReference>
<accession>A0A1G7V207</accession>
<dbReference type="SUPFAM" id="SSF158472">
    <property type="entry name" value="HAMP domain-like"/>
    <property type="match status" value="1"/>
</dbReference>
<dbReference type="InterPro" id="IPR035965">
    <property type="entry name" value="PAS-like_dom_sf"/>
</dbReference>
<feature type="domain" description="Histidine kinase" evidence="20">
    <location>
        <begin position="674"/>
        <end position="894"/>
    </location>
</feature>
<dbReference type="AlphaFoldDB" id="A0A1G7V207"/>
<evidence type="ECO:0000256" key="4">
    <source>
        <dbReference type="ARBA" id="ARBA00022475"/>
    </source>
</evidence>
<keyword evidence="6" id="KW-0808">Transferase</keyword>
<dbReference type="Pfam" id="PF08448">
    <property type="entry name" value="PAS_4"/>
    <property type="match status" value="1"/>
</dbReference>
<dbReference type="PROSITE" id="PS50113">
    <property type="entry name" value="PAC"/>
    <property type="match status" value="2"/>
</dbReference>
<evidence type="ECO:0000259" key="22">
    <source>
        <dbReference type="PROSITE" id="PS50112"/>
    </source>
</evidence>
<dbReference type="Proteomes" id="UP000198607">
    <property type="component" value="Unassembled WGS sequence"/>
</dbReference>
<keyword evidence="7 19" id="KW-0812">Transmembrane</keyword>
<dbReference type="SUPFAM" id="SSF55785">
    <property type="entry name" value="PYP-like sensor domain (PAS domain)"/>
    <property type="match status" value="2"/>
</dbReference>
<dbReference type="InterPro" id="IPR011006">
    <property type="entry name" value="CheY-like_superfamily"/>
</dbReference>
<dbReference type="SUPFAM" id="SSF52172">
    <property type="entry name" value="CheY-like"/>
    <property type="match status" value="1"/>
</dbReference>
<dbReference type="NCBIfam" id="TIGR00229">
    <property type="entry name" value="sensory_box"/>
    <property type="match status" value="1"/>
</dbReference>
<dbReference type="InterPro" id="IPR036890">
    <property type="entry name" value="HATPase_C_sf"/>
</dbReference>
<evidence type="ECO:0000256" key="1">
    <source>
        <dbReference type="ARBA" id="ARBA00000085"/>
    </source>
</evidence>
<evidence type="ECO:0000256" key="9">
    <source>
        <dbReference type="ARBA" id="ARBA00022777"/>
    </source>
</evidence>
<dbReference type="Pfam" id="PF02518">
    <property type="entry name" value="HATPase_c"/>
    <property type="match status" value="1"/>
</dbReference>
<dbReference type="CDD" id="cd00130">
    <property type="entry name" value="PAS"/>
    <property type="match status" value="1"/>
</dbReference>
<name>A0A1G7V207_9RHOO</name>
<dbReference type="InterPro" id="IPR005467">
    <property type="entry name" value="His_kinase_dom"/>
</dbReference>
<keyword evidence="5 18" id="KW-0597">Phosphoprotein</keyword>
<dbReference type="InterPro" id="IPR004358">
    <property type="entry name" value="Sig_transdc_His_kin-like_C"/>
</dbReference>
<evidence type="ECO:0000256" key="18">
    <source>
        <dbReference type="PROSITE-ProRule" id="PRU00169"/>
    </source>
</evidence>
<organism evidence="25 26">
    <name type="scientific">Propionivibrio dicarboxylicus</name>
    <dbReference type="NCBI Taxonomy" id="83767"/>
    <lineage>
        <taxon>Bacteria</taxon>
        <taxon>Pseudomonadati</taxon>
        <taxon>Pseudomonadota</taxon>
        <taxon>Betaproteobacteria</taxon>
        <taxon>Rhodocyclales</taxon>
        <taxon>Rhodocyclaceae</taxon>
        <taxon>Propionivibrio</taxon>
    </lineage>
</organism>
<dbReference type="PROSITE" id="PS50885">
    <property type="entry name" value="HAMP"/>
    <property type="match status" value="1"/>
</dbReference>
<keyword evidence="8" id="KW-0547">Nucleotide-binding</keyword>
<dbReference type="Gene3D" id="3.30.450.20">
    <property type="entry name" value="PAS domain"/>
    <property type="match status" value="3"/>
</dbReference>
<dbReference type="PROSITE" id="PS50110">
    <property type="entry name" value="RESPONSE_REGULATORY"/>
    <property type="match status" value="1"/>
</dbReference>
<dbReference type="InterPro" id="IPR001789">
    <property type="entry name" value="Sig_transdc_resp-reg_receiver"/>
</dbReference>
<sequence length="1044" mass="114725">MPFIRKEFSLKTRATATALVIFLTGMGLLSWHATGVLQGDMERLLGQQQYSTASYMAADIQEQMEVRRISLEQLATDIAPAALTQPETLPAILLRHATTGRLFNDGLIVYGRDGTAIATQPHRLERIGVNYLDRDYLAGALNNGVTTVGRPVRGKTAHAPLVVIAAPIRDAHGAVVGAVSGISNLNRPNFLDRLATGRYGDSGGYLLIAEKEGLVVTASDHNRILEKLDAPTVKRVLGSPHGGRDGTVLLEHADGQKEMTSYKRIPGIDWGVAVSLPVAEAFAPIRQTEQRMLIATALLTLLAGFVIWWGLRRQLSPMARTASALAAMAHGDQPPQLLPVGRRDEIGQMVIGFNQLLETLARRKRELRESEEHFRLTFELAGDAIFFGTPDGTILFANPAACELFGYSLTEFRALGRQPIFDAADPQAGEILAQRQRDGKFAGEARFTRKDGSTFIADYESTIFTSASGEAQTISRIRDISARKAMEHELQRSEQAATDLATLLRRMCDIVPDMIWAKDLEGRYIFSNDANTRLRLGAQDDEDPVGKTTAYFAERQRAANPDRQDWFEFGDICGKSDADTIARGRLSIYEESGVLHGRPAHLEVYKAPFIDSHGKCIGTVGSARDITERRRTEQELTQYRHHLERLVEERTHQLTEAKIQAEAANLEKSLFLANMSHEIRTPMNAILGMVSVLRREGLSATQADRINKVDTAANHLLGLINDILDLSKIEAGKLALEEIPINIDSIVGDVRALLAERARRKNLDLVFDTGKFPPRLAGDPTRLRQALLNYATNAIKFTEHGSVTIRISYQSEDDDSVMVRFEVVDTGIGIDADVLPRLFGAFEQADKSTTRCYGGTGLGLAITRRLAEMMGGEAGVESTVGVGSTFWFSARLKKGSAAPLSPVNAADKVNAEQGIKQRHTGRRVLVVDDIPVNLEITKFLLEVCGLVVDTAEDGQQAIEAARRQTYALILMDVQMPVMGGLEAAPRLRAEPGYERLPIVALTASALSEEQQECFDVGMNDCIVKPFSPDELYGSVLKWLDFGEH</sequence>
<feature type="domain" description="PAC" evidence="23">
    <location>
        <begin position="582"/>
        <end position="638"/>
    </location>
</feature>
<keyword evidence="10" id="KW-0067">ATP-binding</keyword>